<evidence type="ECO:0000256" key="2">
    <source>
        <dbReference type="ARBA" id="ARBA00023108"/>
    </source>
</evidence>
<dbReference type="EMBL" id="OZ034826">
    <property type="protein sequence ID" value="CAL1681951.1"/>
    <property type="molecule type" value="Genomic_DNA"/>
</dbReference>
<evidence type="ECO:0000256" key="4">
    <source>
        <dbReference type="SAM" id="SignalP"/>
    </source>
</evidence>
<evidence type="ECO:0000313" key="5">
    <source>
        <dbReference type="EMBL" id="CAL1681951.1"/>
    </source>
</evidence>
<feature type="chain" id="PRO_5043830824" description="Protein takeout" evidence="4">
    <location>
        <begin position="20"/>
        <end position="252"/>
    </location>
</feature>
<organism evidence="5 6">
    <name type="scientific">Lasius platythorax</name>
    <dbReference type="NCBI Taxonomy" id="488582"/>
    <lineage>
        <taxon>Eukaryota</taxon>
        <taxon>Metazoa</taxon>
        <taxon>Ecdysozoa</taxon>
        <taxon>Arthropoda</taxon>
        <taxon>Hexapoda</taxon>
        <taxon>Insecta</taxon>
        <taxon>Pterygota</taxon>
        <taxon>Neoptera</taxon>
        <taxon>Endopterygota</taxon>
        <taxon>Hymenoptera</taxon>
        <taxon>Apocrita</taxon>
        <taxon>Aculeata</taxon>
        <taxon>Formicoidea</taxon>
        <taxon>Formicidae</taxon>
        <taxon>Formicinae</taxon>
        <taxon>Lasius</taxon>
        <taxon>Lasius</taxon>
    </lineage>
</organism>
<dbReference type="GO" id="GO:0007623">
    <property type="term" value="P:circadian rhythm"/>
    <property type="evidence" value="ECO:0007669"/>
    <property type="project" value="UniProtKB-ARBA"/>
</dbReference>
<dbReference type="PANTHER" id="PTHR11008:SF31">
    <property type="entry name" value="PROTEIN TAKEOUT-LIKE PROTEIN"/>
    <property type="match status" value="1"/>
</dbReference>
<dbReference type="AlphaFoldDB" id="A0AAV2NNF7"/>
<accession>A0AAV2NNF7</accession>
<reference evidence="5" key="1">
    <citation type="submission" date="2024-04" db="EMBL/GenBank/DDBJ databases">
        <authorList>
            <consortium name="Molecular Ecology Group"/>
        </authorList>
    </citation>
    <scope>NUCLEOTIDE SEQUENCE</scope>
</reference>
<keyword evidence="1 4" id="KW-0732">Signal</keyword>
<dbReference type="GO" id="GO:0005615">
    <property type="term" value="C:extracellular space"/>
    <property type="evidence" value="ECO:0007669"/>
    <property type="project" value="TreeGrafter"/>
</dbReference>
<evidence type="ECO:0008006" key="7">
    <source>
        <dbReference type="Google" id="ProtNLM"/>
    </source>
</evidence>
<evidence type="ECO:0000256" key="3">
    <source>
        <dbReference type="ARBA" id="ARBA00060902"/>
    </source>
</evidence>
<dbReference type="Gene3D" id="3.15.10.30">
    <property type="entry name" value="Haemolymph juvenile hormone binding protein"/>
    <property type="match status" value="1"/>
</dbReference>
<dbReference type="PANTHER" id="PTHR11008">
    <property type="entry name" value="PROTEIN TAKEOUT-LIKE PROTEIN"/>
    <property type="match status" value="1"/>
</dbReference>
<keyword evidence="6" id="KW-1185">Reference proteome</keyword>
<keyword evidence="2" id="KW-0090">Biological rhythms</keyword>
<name>A0AAV2NNF7_9HYME</name>
<gene>
    <name evidence="5" type="ORF">LPLAT_LOCUS7861</name>
</gene>
<dbReference type="Proteomes" id="UP001497644">
    <property type="component" value="Chromosome 3"/>
</dbReference>
<protein>
    <recommendedName>
        <fullName evidence="7">Protein takeout</fullName>
    </recommendedName>
</protein>
<dbReference type="FunFam" id="3.15.10.30:FF:000001">
    <property type="entry name" value="Takeout-like protein 1"/>
    <property type="match status" value="1"/>
</dbReference>
<evidence type="ECO:0000313" key="6">
    <source>
        <dbReference type="Proteomes" id="UP001497644"/>
    </source>
</evidence>
<dbReference type="InterPro" id="IPR010562">
    <property type="entry name" value="Haemolymph_juvenile_hormone-bd"/>
</dbReference>
<dbReference type="InterPro" id="IPR038606">
    <property type="entry name" value="To_sf"/>
</dbReference>
<evidence type="ECO:0000256" key="1">
    <source>
        <dbReference type="ARBA" id="ARBA00022729"/>
    </source>
</evidence>
<feature type="signal peptide" evidence="4">
    <location>
        <begin position="1"/>
        <end position="19"/>
    </location>
</feature>
<dbReference type="SMART" id="SM00700">
    <property type="entry name" value="JHBP"/>
    <property type="match status" value="1"/>
</dbReference>
<comment type="similarity">
    <text evidence="3">Belongs to the TO family.</text>
</comment>
<sequence length="252" mass="28525">MRGVLLLCYACSLLISIQALGRYRGLEFLEPCSRHDPKLEACLAKTANILVEHFRQGLPQLGYPEVEPIILDELHIALGGGPNGYRAQFKNITARGVSSLRINGLRTRLSDDEVQLQLSFHIPKIRAAARYRSSGTLILVQASGAGDYWGEYEGVKAKVFIRAKPFLVESRRYLRLQQLKMDFTVEDIKMGVENVRDTNSILLAALNLFINTNSQELLKEMKPDLRRKLVQVMSSFVERLFAQVPYDAWVTD</sequence>
<proteinExistence type="inferred from homology"/>
<dbReference type="Pfam" id="PF06585">
    <property type="entry name" value="JHBP"/>
    <property type="match status" value="1"/>
</dbReference>